<dbReference type="OrthoDB" id="8584262at2"/>
<dbReference type="RefSeq" id="WP_043775405.1">
    <property type="nucleotide sequence ID" value="NZ_JMQI01000002.1"/>
</dbReference>
<evidence type="ECO:0000313" key="6">
    <source>
        <dbReference type="Proteomes" id="UP000027345"/>
    </source>
</evidence>
<name>A0A066UDL9_9PSEU</name>
<dbReference type="InterPro" id="IPR050679">
    <property type="entry name" value="Bact_HTH_transcr_reg"/>
</dbReference>
<dbReference type="SMART" id="SM00345">
    <property type="entry name" value="HTH_GNTR"/>
    <property type="match status" value="1"/>
</dbReference>
<dbReference type="InterPro" id="IPR036390">
    <property type="entry name" value="WH_DNA-bd_sf"/>
</dbReference>
<evidence type="ECO:0000259" key="4">
    <source>
        <dbReference type="PROSITE" id="PS50949"/>
    </source>
</evidence>
<dbReference type="EMBL" id="JMQI01000002">
    <property type="protein sequence ID" value="KDN23982.1"/>
    <property type="molecule type" value="Genomic_DNA"/>
</dbReference>
<dbReference type="eggNOG" id="COG2188">
    <property type="taxonomic scope" value="Bacteria"/>
</dbReference>
<gene>
    <name evidence="5" type="ORF">DV20_00935</name>
</gene>
<dbReference type="Proteomes" id="UP000027345">
    <property type="component" value="Unassembled WGS sequence"/>
</dbReference>
<dbReference type="InterPro" id="IPR011663">
    <property type="entry name" value="UTRA"/>
</dbReference>
<dbReference type="PANTHER" id="PTHR44846">
    <property type="entry name" value="MANNOSYL-D-GLYCERATE TRANSPORT/METABOLISM SYSTEM REPRESSOR MNGR-RELATED"/>
    <property type="match status" value="1"/>
</dbReference>
<comment type="caution">
    <text evidence="5">The sequence shown here is derived from an EMBL/GenBank/DDBJ whole genome shotgun (WGS) entry which is preliminary data.</text>
</comment>
<dbReference type="SUPFAM" id="SSF46785">
    <property type="entry name" value="Winged helix' DNA-binding domain"/>
    <property type="match status" value="1"/>
</dbReference>
<dbReference type="PANTHER" id="PTHR44846:SF1">
    <property type="entry name" value="MANNOSYL-D-GLYCERATE TRANSPORT_METABOLISM SYSTEM REPRESSOR MNGR-RELATED"/>
    <property type="match status" value="1"/>
</dbReference>
<keyword evidence="3" id="KW-0804">Transcription</keyword>
<dbReference type="InterPro" id="IPR028978">
    <property type="entry name" value="Chorismate_lyase_/UTRA_dom_sf"/>
</dbReference>
<dbReference type="GO" id="GO:0003700">
    <property type="term" value="F:DNA-binding transcription factor activity"/>
    <property type="evidence" value="ECO:0007669"/>
    <property type="project" value="InterPro"/>
</dbReference>
<dbReference type="PRINTS" id="PR00035">
    <property type="entry name" value="HTHGNTR"/>
</dbReference>
<evidence type="ECO:0000256" key="1">
    <source>
        <dbReference type="ARBA" id="ARBA00023015"/>
    </source>
</evidence>
<keyword evidence="1" id="KW-0805">Transcription regulation</keyword>
<dbReference type="InterPro" id="IPR000524">
    <property type="entry name" value="Tscrpt_reg_HTH_GntR"/>
</dbReference>
<protein>
    <submittedName>
        <fullName evidence="5">GntR family transcriptional regulator</fullName>
    </submittedName>
</protein>
<dbReference type="SUPFAM" id="SSF64288">
    <property type="entry name" value="Chorismate lyase-like"/>
    <property type="match status" value="1"/>
</dbReference>
<dbReference type="GO" id="GO:0003677">
    <property type="term" value="F:DNA binding"/>
    <property type="evidence" value="ECO:0007669"/>
    <property type="project" value="UniProtKB-KW"/>
</dbReference>
<evidence type="ECO:0000313" key="5">
    <source>
        <dbReference type="EMBL" id="KDN23982.1"/>
    </source>
</evidence>
<evidence type="ECO:0000256" key="2">
    <source>
        <dbReference type="ARBA" id="ARBA00023125"/>
    </source>
</evidence>
<feature type="domain" description="HTH gntR-type" evidence="4">
    <location>
        <begin position="21"/>
        <end position="88"/>
    </location>
</feature>
<sequence>MPRPKHVAASDLRLPDALQPGRPKGDQLREILEAVATEAGPGRLMPSERFLAEHFQVARGTVRQEINRLVADGVLYRQHGTATFTAQRQAAHIDMLTSFTEDMQARGVVPKTKVLHAEVESAGPRIAGRLNVPPGARVFRLERLRYVEDEPFAVERTNLSVDRFPDIELFDWETQSLHRTIEERWGVRPEWNDTAISAVLPNSHDAALLGIEPTQPCLIIEGTLHDQSGGVIEAGRSLYRADRYTVFTQARRSPAS</sequence>
<dbReference type="SMART" id="SM00866">
    <property type="entry name" value="UTRA"/>
    <property type="match status" value="1"/>
</dbReference>
<dbReference type="Gene3D" id="1.10.10.10">
    <property type="entry name" value="Winged helix-like DNA-binding domain superfamily/Winged helix DNA-binding domain"/>
    <property type="match status" value="1"/>
</dbReference>
<dbReference type="Gene3D" id="3.40.1410.10">
    <property type="entry name" value="Chorismate lyase-like"/>
    <property type="match status" value="1"/>
</dbReference>
<dbReference type="AlphaFoldDB" id="A0A066UDL9"/>
<reference evidence="5 6" key="1">
    <citation type="submission" date="2014-05" db="EMBL/GenBank/DDBJ databases">
        <title>Draft genome sequence of Amycolatopsis rifamycinica DSM 46095.</title>
        <authorList>
            <person name="Lal R."/>
            <person name="Saxena A."/>
            <person name="Kumari R."/>
            <person name="Mukherjee U."/>
            <person name="Singh P."/>
            <person name="Sangwan N."/>
            <person name="Mahato N.K."/>
        </authorList>
    </citation>
    <scope>NUCLEOTIDE SEQUENCE [LARGE SCALE GENOMIC DNA]</scope>
    <source>
        <strain evidence="5 6">DSM 46095</strain>
    </source>
</reference>
<dbReference type="Pfam" id="PF07702">
    <property type="entry name" value="UTRA"/>
    <property type="match status" value="1"/>
</dbReference>
<evidence type="ECO:0000256" key="3">
    <source>
        <dbReference type="ARBA" id="ARBA00023163"/>
    </source>
</evidence>
<dbReference type="GO" id="GO:0045892">
    <property type="term" value="P:negative regulation of DNA-templated transcription"/>
    <property type="evidence" value="ECO:0007669"/>
    <property type="project" value="TreeGrafter"/>
</dbReference>
<dbReference type="STRING" id="287986.DV20_00935"/>
<proteinExistence type="predicted"/>
<dbReference type="PROSITE" id="PS50949">
    <property type="entry name" value="HTH_GNTR"/>
    <property type="match status" value="1"/>
</dbReference>
<dbReference type="Pfam" id="PF00392">
    <property type="entry name" value="GntR"/>
    <property type="match status" value="1"/>
</dbReference>
<accession>A0A066UDL9</accession>
<organism evidence="5 6">
    <name type="scientific">Amycolatopsis rifamycinica</name>
    <dbReference type="NCBI Taxonomy" id="287986"/>
    <lineage>
        <taxon>Bacteria</taxon>
        <taxon>Bacillati</taxon>
        <taxon>Actinomycetota</taxon>
        <taxon>Actinomycetes</taxon>
        <taxon>Pseudonocardiales</taxon>
        <taxon>Pseudonocardiaceae</taxon>
        <taxon>Amycolatopsis</taxon>
    </lineage>
</organism>
<keyword evidence="6" id="KW-1185">Reference proteome</keyword>
<keyword evidence="2" id="KW-0238">DNA-binding</keyword>
<dbReference type="InterPro" id="IPR036388">
    <property type="entry name" value="WH-like_DNA-bd_sf"/>
</dbReference>